<feature type="compositionally biased region" description="Basic and acidic residues" evidence="1">
    <location>
        <begin position="655"/>
        <end position="664"/>
    </location>
</feature>
<feature type="compositionally biased region" description="Basic and acidic residues" evidence="1">
    <location>
        <begin position="683"/>
        <end position="693"/>
    </location>
</feature>
<feature type="compositionally biased region" description="Polar residues" evidence="1">
    <location>
        <begin position="781"/>
        <end position="790"/>
    </location>
</feature>
<accession>A0A8H8CNB1</accession>
<feature type="compositionally biased region" description="Acidic residues" evidence="1">
    <location>
        <begin position="537"/>
        <end position="548"/>
    </location>
</feature>
<name>A0A8H8CNB1_PSICU</name>
<feature type="compositionally biased region" description="Acidic residues" evidence="1">
    <location>
        <begin position="665"/>
        <end position="682"/>
    </location>
</feature>
<feature type="compositionally biased region" description="Acidic residues" evidence="1">
    <location>
        <begin position="626"/>
        <end position="647"/>
    </location>
</feature>
<feature type="region of interest" description="Disordered" evidence="1">
    <location>
        <begin position="32"/>
        <end position="58"/>
    </location>
</feature>
<feature type="region of interest" description="Disordered" evidence="1">
    <location>
        <begin position="728"/>
        <end position="811"/>
    </location>
</feature>
<dbReference type="InterPro" id="IPR018822">
    <property type="entry name" value="UPF0646"/>
</dbReference>
<comment type="caution">
    <text evidence="2">The sequence shown here is derived from an EMBL/GenBank/DDBJ whole genome shotgun (WGS) entry which is preliminary data.</text>
</comment>
<feature type="compositionally biased region" description="Basic and acidic residues" evidence="1">
    <location>
        <begin position="605"/>
        <end position="618"/>
    </location>
</feature>
<feature type="region of interest" description="Disordered" evidence="1">
    <location>
        <begin position="457"/>
        <end position="693"/>
    </location>
</feature>
<dbReference type="EMBL" id="JAFIQS010000003">
    <property type="protein sequence ID" value="KAG5171605.1"/>
    <property type="molecule type" value="Genomic_DNA"/>
</dbReference>
<dbReference type="AlphaFoldDB" id="A0A8H8CNB1"/>
<sequence length="909" mass="100873">MSAMLETFDMPMHDYQNDLDIQMHPSSDQWFPDEAQMEEDGPGGTMKPENYSPPKGDNISQMKTDAYSQEKAEITIEVDMEPFLEHHNGAEYDMEADEDIHHTGGENLDVEVYDVSVAQSPLMIAGEIVQDGPSNFVGSFDHTEPATLSHHSSPSIAHISDLPPLEPEIHENSSLHDVSVESHDFLPDSAPEVQAPEVISDPIVEQENSVPSSEAFLDPHIPEERAPDIPLPPEVTHISELPGTVADAPEAQEDVNDDYNKAPTLGDHADIETSTTVENALGDPHEISEGVYIDPPPPVLLSVSTEDHFDWFLFNESPVANTSSQSDGQSNQAGLVLLHHFPTLYYEPLSAVFDALRLDENIQSMFHLSESELILDAVDLQLTLREDNIYAREVSIHDLNVLHDVSGIHGQLRMRLSASTPRFLTRYQYLQEHVSQLNLEPASDMPLAEIVESNITEEAPAEENREAQVNENADEEQVEEDIETRAEDQSEELVQTKNMQDNAQEQGNQDDGRTEVDTQTHTTESYNPETDLPPLPAEDEEEDGEVEENTSPVPDHYDSTFAMGGTLDMSQRPPGLETEVEQPHDFNANAISLEALEGPVTNSHESGDGEDGVRRIQEQDGNQLDGEGEEENSVVAGEDEDGDDEDYQTIGDSQELEHQGHLEGEYEYQENAEEEYAEEEPAADDHNEYYQESDTTHFVEDHLDYVEEEEGSATLQIQSVDAPLAGFSEFDIVHPNTDENGADESSVGPDSHHEQGSTEETLDDGVAYTSQLNTSERDCNNSETDPTDQISAKPETKPETTSLEVGQDGQLESFSVLEKETDLESILNPNVEESFAWEDDFDGDGDPETPLEGDNEDAPSRSNHSSVTLSSKASKRSFDDFEFEEGYEDNEGHWSPPPSSPDPKRTRTH</sequence>
<gene>
    <name evidence="2" type="ORF">JR316_003692</name>
</gene>
<dbReference type="Pfam" id="PF10336">
    <property type="entry name" value="DUF2420"/>
    <property type="match status" value="1"/>
</dbReference>
<dbReference type="OrthoDB" id="2507795at2759"/>
<feature type="region of interest" description="Disordered" evidence="1">
    <location>
        <begin position="826"/>
        <end position="909"/>
    </location>
</feature>
<organism evidence="2">
    <name type="scientific">Psilocybe cubensis</name>
    <name type="common">Psychedelic mushroom</name>
    <name type="synonym">Stropharia cubensis</name>
    <dbReference type="NCBI Taxonomy" id="181762"/>
    <lineage>
        <taxon>Eukaryota</taxon>
        <taxon>Fungi</taxon>
        <taxon>Dikarya</taxon>
        <taxon>Basidiomycota</taxon>
        <taxon>Agaricomycotina</taxon>
        <taxon>Agaricomycetes</taxon>
        <taxon>Agaricomycetidae</taxon>
        <taxon>Agaricales</taxon>
        <taxon>Agaricineae</taxon>
        <taxon>Strophariaceae</taxon>
        <taxon>Psilocybe</taxon>
    </lineage>
</organism>
<proteinExistence type="predicted"/>
<reference evidence="2" key="1">
    <citation type="submission" date="2021-02" db="EMBL/GenBank/DDBJ databases">
        <title>Psilocybe cubensis genome.</title>
        <authorList>
            <person name="Mckernan K.J."/>
            <person name="Crawford S."/>
            <person name="Trippe A."/>
            <person name="Kane L.T."/>
            <person name="Mclaughlin S."/>
        </authorList>
    </citation>
    <scope>NUCLEOTIDE SEQUENCE [LARGE SCALE GENOMIC DNA]</scope>
    <source>
        <strain evidence="2">MGC-MH-2018</strain>
    </source>
</reference>
<feature type="compositionally biased region" description="Acidic residues" evidence="1">
    <location>
        <begin position="835"/>
        <end position="857"/>
    </location>
</feature>
<protein>
    <submittedName>
        <fullName evidence="2">Uncharacterized protein</fullName>
    </submittedName>
</protein>
<feature type="compositionally biased region" description="Acidic residues" evidence="1">
    <location>
        <begin position="472"/>
        <end position="482"/>
    </location>
</feature>
<evidence type="ECO:0000313" key="2">
    <source>
        <dbReference type="EMBL" id="KAG5171605.1"/>
    </source>
</evidence>
<feature type="compositionally biased region" description="Polar residues" evidence="1">
    <location>
        <begin position="492"/>
        <end position="509"/>
    </location>
</feature>
<feature type="compositionally biased region" description="Polar residues" evidence="1">
    <location>
        <begin position="860"/>
        <end position="872"/>
    </location>
</feature>
<feature type="compositionally biased region" description="Acidic residues" evidence="1">
    <location>
        <begin position="880"/>
        <end position="889"/>
    </location>
</feature>
<evidence type="ECO:0000256" key="1">
    <source>
        <dbReference type="SAM" id="MobiDB-lite"/>
    </source>
</evidence>